<dbReference type="SUPFAM" id="SSF81321">
    <property type="entry name" value="Family A G protein-coupled receptor-like"/>
    <property type="match status" value="1"/>
</dbReference>
<keyword evidence="2" id="KW-1003">Cell membrane</keyword>
<organism evidence="10 11">
    <name type="scientific">Pocillopora meandrina</name>
    <dbReference type="NCBI Taxonomy" id="46732"/>
    <lineage>
        <taxon>Eukaryota</taxon>
        <taxon>Metazoa</taxon>
        <taxon>Cnidaria</taxon>
        <taxon>Anthozoa</taxon>
        <taxon>Hexacorallia</taxon>
        <taxon>Scleractinia</taxon>
        <taxon>Astrocoeniina</taxon>
        <taxon>Pocilloporidae</taxon>
        <taxon>Pocillopora</taxon>
    </lineage>
</organism>
<evidence type="ECO:0000313" key="10">
    <source>
        <dbReference type="EMBL" id="CAH3035954.1"/>
    </source>
</evidence>
<evidence type="ECO:0000256" key="7">
    <source>
        <dbReference type="ARBA" id="ARBA00023170"/>
    </source>
</evidence>
<evidence type="ECO:0000256" key="9">
    <source>
        <dbReference type="SAM" id="Phobius"/>
    </source>
</evidence>
<evidence type="ECO:0000313" key="11">
    <source>
        <dbReference type="Proteomes" id="UP001159428"/>
    </source>
</evidence>
<evidence type="ECO:0000256" key="3">
    <source>
        <dbReference type="ARBA" id="ARBA00022692"/>
    </source>
</evidence>
<gene>
    <name evidence="10" type="ORF">PMEA_00016571</name>
</gene>
<dbReference type="PRINTS" id="PR00237">
    <property type="entry name" value="GPCRRHODOPSN"/>
</dbReference>
<comment type="subcellular location">
    <subcellularLocation>
        <location evidence="1">Cell membrane</location>
        <topology evidence="1">Multi-pass membrane protein</topology>
    </subcellularLocation>
</comment>
<keyword evidence="7" id="KW-0675">Receptor</keyword>
<keyword evidence="8" id="KW-0807">Transducer</keyword>
<dbReference type="Proteomes" id="UP001159428">
    <property type="component" value="Unassembled WGS sequence"/>
</dbReference>
<keyword evidence="4 9" id="KW-1133">Transmembrane helix</keyword>
<proteinExistence type="predicted"/>
<dbReference type="AlphaFoldDB" id="A0AAU9VUQ6"/>
<accession>A0AAU9VUQ6</accession>
<feature type="non-terminal residue" evidence="10">
    <location>
        <position position="109"/>
    </location>
</feature>
<keyword evidence="5" id="KW-0297">G-protein coupled receptor</keyword>
<dbReference type="PANTHER" id="PTHR24249">
    <property type="entry name" value="HISTAMINE RECEPTOR-RELATED G-PROTEIN COUPLED RECEPTOR"/>
    <property type="match status" value="1"/>
</dbReference>
<dbReference type="PANTHER" id="PTHR24249:SF372">
    <property type="entry name" value="G-PROTEIN COUPLED RECEPTORS FAMILY 1 PROFILE DOMAIN-CONTAINING PROTEIN"/>
    <property type="match status" value="1"/>
</dbReference>
<dbReference type="InterPro" id="IPR050569">
    <property type="entry name" value="TAAR"/>
</dbReference>
<name>A0AAU9VUQ6_9CNID</name>
<dbReference type="GO" id="GO:0005886">
    <property type="term" value="C:plasma membrane"/>
    <property type="evidence" value="ECO:0007669"/>
    <property type="project" value="UniProtKB-SubCell"/>
</dbReference>
<keyword evidence="6 9" id="KW-0472">Membrane</keyword>
<keyword evidence="11" id="KW-1185">Reference proteome</keyword>
<evidence type="ECO:0000256" key="2">
    <source>
        <dbReference type="ARBA" id="ARBA00022475"/>
    </source>
</evidence>
<evidence type="ECO:0000256" key="4">
    <source>
        <dbReference type="ARBA" id="ARBA00022989"/>
    </source>
</evidence>
<dbReference type="InterPro" id="IPR000276">
    <property type="entry name" value="GPCR_Rhodpsn"/>
</dbReference>
<evidence type="ECO:0000256" key="6">
    <source>
        <dbReference type="ARBA" id="ARBA00023136"/>
    </source>
</evidence>
<reference evidence="10 11" key="1">
    <citation type="submission" date="2022-05" db="EMBL/GenBank/DDBJ databases">
        <authorList>
            <consortium name="Genoscope - CEA"/>
            <person name="William W."/>
        </authorList>
    </citation>
    <scope>NUCLEOTIDE SEQUENCE [LARGE SCALE GENOMIC DNA]</scope>
</reference>
<dbReference type="GO" id="GO:0004930">
    <property type="term" value="F:G protein-coupled receptor activity"/>
    <property type="evidence" value="ECO:0007669"/>
    <property type="project" value="UniProtKB-KW"/>
</dbReference>
<dbReference type="CDD" id="cd00637">
    <property type="entry name" value="7tm_classA_rhodopsin-like"/>
    <property type="match status" value="1"/>
</dbReference>
<comment type="caution">
    <text evidence="10">The sequence shown here is derived from an EMBL/GenBank/DDBJ whole genome shotgun (WGS) entry which is preliminary data.</text>
</comment>
<feature type="non-terminal residue" evidence="10">
    <location>
        <position position="1"/>
    </location>
</feature>
<dbReference type="Gene3D" id="1.20.1070.10">
    <property type="entry name" value="Rhodopsin 7-helix transmembrane proteins"/>
    <property type="match status" value="1"/>
</dbReference>
<evidence type="ECO:0000256" key="8">
    <source>
        <dbReference type="ARBA" id="ARBA00023224"/>
    </source>
</evidence>
<sequence>LSSTQRIIISALGVPLSIIAFLGNFLIISVLCKVSSLHPPSKLLLGCLACTDLGGCYYFFIVYNFTGFIFAGVSLSTTTAISVDRLLALLLGLRYKQVVTVRRVRTLIA</sequence>
<protein>
    <submittedName>
        <fullName evidence="10">Uncharacterized protein</fullName>
    </submittedName>
</protein>
<dbReference type="EMBL" id="CALNXJ010000003">
    <property type="protein sequence ID" value="CAH3035954.1"/>
    <property type="molecule type" value="Genomic_DNA"/>
</dbReference>
<evidence type="ECO:0000256" key="1">
    <source>
        <dbReference type="ARBA" id="ARBA00004651"/>
    </source>
</evidence>
<keyword evidence="3 9" id="KW-0812">Transmembrane</keyword>
<evidence type="ECO:0000256" key="5">
    <source>
        <dbReference type="ARBA" id="ARBA00023040"/>
    </source>
</evidence>
<feature type="transmembrane region" description="Helical" evidence="9">
    <location>
        <begin position="6"/>
        <end position="31"/>
    </location>
</feature>